<proteinExistence type="predicted"/>
<name>A0ABV8IVA2_9ACTN</name>
<evidence type="ECO:0000313" key="3">
    <source>
        <dbReference type="Proteomes" id="UP001595867"/>
    </source>
</evidence>
<dbReference type="EMBL" id="JBHSBL010000017">
    <property type="protein sequence ID" value="MFC4066940.1"/>
    <property type="molecule type" value="Genomic_DNA"/>
</dbReference>
<dbReference type="Proteomes" id="UP001595867">
    <property type="component" value="Unassembled WGS sequence"/>
</dbReference>
<sequence length="61" mass="6279">MSDIENVEHNDTVTPDLELGLQELEAMEAPGWWTAAGVSAGVVVTSAAGYGGYIASVAILT</sequence>
<dbReference type="RefSeq" id="WP_378067903.1">
    <property type="nucleotide sequence ID" value="NZ_JBHSBL010000017.1"/>
</dbReference>
<dbReference type="NCBIfam" id="NF041808">
    <property type="entry name" value="daptide_123"/>
    <property type="match status" value="1"/>
</dbReference>
<protein>
    <submittedName>
        <fullName evidence="2">Daptide-type RiPP</fullName>
    </submittedName>
</protein>
<evidence type="ECO:0000313" key="1">
    <source>
        <dbReference type="EMBL" id="MFC4066939.1"/>
    </source>
</evidence>
<dbReference type="EMBL" id="JBHSBL010000017">
    <property type="protein sequence ID" value="MFC4066939.1"/>
    <property type="molecule type" value="Genomic_DNA"/>
</dbReference>
<comment type="caution">
    <text evidence="2">The sequence shown here is derived from an EMBL/GenBank/DDBJ whole genome shotgun (WGS) entry which is preliminary data.</text>
</comment>
<accession>A0ABV8IVA2</accession>
<reference evidence="3" key="2">
    <citation type="journal article" date="2019" name="Int. J. Syst. Evol. Microbiol.">
        <title>The Global Catalogue of Microorganisms (GCM) 10K type strain sequencing project: providing services to taxonomists for standard genome sequencing and annotation.</title>
        <authorList>
            <consortium name="The Broad Institute Genomics Platform"/>
            <consortium name="The Broad Institute Genome Sequencing Center for Infectious Disease"/>
            <person name="Wu L."/>
            <person name="Ma J."/>
        </authorList>
    </citation>
    <scope>NUCLEOTIDE SEQUENCE [LARGE SCALE GENOMIC DNA]</scope>
    <source>
        <strain evidence="3">TBRC 5832</strain>
    </source>
</reference>
<reference evidence="2" key="3">
    <citation type="submission" date="2024-09" db="EMBL/GenBank/DDBJ databases">
        <authorList>
            <person name="Sun Q."/>
            <person name="Mori K."/>
        </authorList>
    </citation>
    <scope>NUCLEOTIDE SEQUENCE</scope>
    <source>
        <strain evidence="2">TBRC 5832</strain>
    </source>
</reference>
<keyword evidence="3" id="KW-1185">Reference proteome</keyword>
<organism evidence="2 3">
    <name type="scientific">Actinoplanes subglobosus</name>
    <dbReference type="NCBI Taxonomy" id="1547892"/>
    <lineage>
        <taxon>Bacteria</taxon>
        <taxon>Bacillati</taxon>
        <taxon>Actinomycetota</taxon>
        <taxon>Actinomycetes</taxon>
        <taxon>Micromonosporales</taxon>
        <taxon>Micromonosporaceae</taxon>
        <taxon>Actinoplanes</taxon>
    </lineage>
</organism>
<evidence type="ECO:0000313" key="2">
    <source>
        <dbReference type="EMBL" id="MFC4066940.1"/>
    </source>
</evidence>
<reference evidence="2" key="1">
    <citation type="journal article" date="2014" name="Int. J. Syst. Evol. Microbiol.">
        <title>Complete genome of a new Firmicutes species belonging to the dominant human colonic microbiota ('Ruminococcus bicirculans') reveals two chromosomes and a selective capacity to utilize plant glucans.</title>
        <authorList>
            <consortium name="NISC Comparative Sequencing Program"/>
            <person name="Wegmann U."/>
            <person name="Louis P."/>
            <person name="Goesmann A."/>
            <person name="Henrissat B."/>
            <person name="Duncan S.H."/>
            <person name="Flint H.J."/>
        </authorList>
    </citation>
    <scope>NUCLEOTIDE SEQUENCE</scope>
    <source>
        <strain evidence="2">TBRC 5832</strain>
    </source>
</reference>
<gene>
    <name evidence="1" type="ORF">ACFO0C_18540</name>
    <name evidence="2" type="ORF">ACFO0C_18545</name>
</gene>